<evidence type="ECO:0000256" key="5">
    <source>
        <dbReference type="ARBA" id="ARBA00022475"/>
    </source>
</evidence>
<dbReference type="GO" id="GO:0046872">
    <property type="term" value="F:metal ion binding"/>
    <property type="evidence" value="ECO:0007669"/>
    <property type="project" value="UniProtKB-UniRule"/>
</dbReference>
<keyword evidence="11 14" id="KW-0408">Iron</keyword>
<dbReference type="GO" id="GO:0006782">
    <property type="term" value="P:protoporphyrinogen IX biosynthetic process"/>
    <property type="evidence" value="ECO:0007669"/>
    <property type="project" value="UniProtKB-UniRule"/>
</dbReference>
<comment type="cofactor">
    <cofactor evidence="14 15">
        <name>heme b</name>
        <dbReference type="ChEBI" id="CHEBI:60344"/>
    </cofactor>
    <text evidence="14 15">Binds 1 heme b (iron(II)-protoporphyrin IX) group per subunit.</text>
</comment>
<evidence type="ECO:0000256" key="12">
    <source>
        <dbReference type="ARBA" id="ARBA00023136"/>
    </source>
</evidence>
<name>A0A3N0VKY5_9GAMM</name>
<keyword evidence="9 14" id="KW-1133">Transmembrane helix</keyword>
<evidence type="ECO:0000256" key="9">
    <source>
        <dbReference type="ARBA" id="ARBA00022989"/>
    </source>
</evidence>
<evidence type="ECO:0000256" key="4">
    <source>
        <dbReference type="ARBA" id="ARBA00017504"/>
    </source>
</evidence>
<keyword evidence="10 14" id="KW-0560">Oxidoreductase</keyword>
<dbReference type="HAMAP" id="MF_02239">
    <property type="entry name" value="HemJ"/>
    <property type="match status" value="1"/>
</dbReference>
<dbReference type="GO" id="GO:0070818">
    <property type="term" value="F:protoporphyrinogen oxidase activity"/>
    <property type="evidence" value="ECO:0007669"/>
    <property type="project" value="UniProtKB-UniRule"/>
</dbReference>
<keyword evidence="5 14" id="KW-1003">Cell membrane</keyword>
<dbReference type="Pfam" id="PF03653">
    <property type="entry name" value="UPF0093"/>
    <property type="match status" value="1"/>
</dbReference>
<evidence type="ECO:0000256" key="10">
    <source>
        <dbReference type="ARBA" id="ARBA00023002"/>
    </source>
</evidence>
<comment type="catalytic activity">
    <reaction evidence="13 14 15">
        <text>protoporphyrinogen IX + 3 A = protoporphyrin IX + 3 AH2</text>
        <dbReference type="Rhea" id="RHEA:62000"/>
        <dbReference type="ChEBI" id="CHEBI:13193"/>
        <dbReference type="ChEBI" id="CHEBI:17499"/>
        <dbReference type="ChEBI" id="CHEBI:57306"/>
        <dbReference type="ChEBI" id="CHEBI:57307"/>
    </reaction>
</comment>
<gene>
    <name evidence="16" type="ORF">ED208_02310</name>
</gene>
<dbReference type="InParanoid" id="A0A3N0VKY5"/>
<dbReference type="EC" id="1.3.99.-" evidence="14 15"/>
<evidence type="ECO:0000256" key="11">
    <source>
        <dbReference type="ARBA" id="ARBA00023004"/>
    </source>
</evidence>
<evidence type="ECO:0000313" key="17">
    <source>
        <dbReference type="Proteomes" id="UP000282106"/>
    </source>
</evidence>
<proteinExistence type="inferred from homology"/>
<feature type="binding site" description="axial binding residue" evidence="14">
    <location>
        <position position="8"/>
    </location>
    <ligand>
        <name>heme</name>
        <dbReference type="ChEBI" id="CHEBI:30413"/>
    </ligand>
    <ligandPart>
        <name>Fe</name>
        <dbReference type="ChEBI" id="CHEBI:18248"/>
    </ligandPart>
</feature>
<keyword evidence="12 14" id="KW-0472">Membrane</keyword>
<evidence type="ECO:0000313" key="16">
    <source>
        <dbReference type="EMBL" id="ROH93371.1"/>
    </source>
</evidence>
<keyword evidence="17" id="KW-1185">Reference proteome</keyword>
<evidence type="ECO:0000256" key="7">
    <source>
        <dbReference type="ARBA" id="ARBA00022692"/>
    </source>
</evidence>
<evidence type="ECO:0000256" key="13">
    <source>
        <dbReference type="ARBA" id="ARBA00048390"/>
    </source>
</evidence>
<comment type="subunit">
    <text evidence="14">Homodimer.</text>
</comment>
<dbReference type="UniPathway" id="UPA00251">
    <property type="reaction ID" value="UER00324"/>
</dbReference>
<evidence type="ECO:0000256" key="6">
    <source>
        <dbReference type="ARBA" id="ARBA00022617"/>
    </source>
</evidence>
<keyword evidence="8 14" id="KW-0479">Metal-binding</keyword>
<organism evidence="16 17">
    <name type="scientific">Stagnimonas aquatica</name>
    <dbReference type="NCBI Taxonomy" id="2689987"/>
    <lineage>
        <taxon>Bacteria</taxon>
        <taxon>Pseudomonadati</taxon>
        <taxon>Pseudomonadota</taxon>
        <taxon>Gammaproteobacteria</taxon>
        <taxon>Nevskiales</taxon>
        <taxon>Nevskiaceae</taxon>
        <taxon>Stagnimonas</taxon>
    </lineage>
</organism>
<feature type="transmembrane region" description="Helical" evidence="14">
    <location>
        <begin position="123"/>
        <end position="141"/>
    </location>
</feature>
<evidence type="ECO:0000256" key="8">
    <source>
        <dbReference type="ARBA" id="ARBA00022723"/>
    </source>
</evidence>
<evidence type="ECO:0000256" key="3">
    <source>
        <dbReference type="ARBA" id="ARBA00006501"/>
    </source>
</evidence>
<comment type="function">
    <text evidence="14 15">Catalyzes the oxidation of protoporphyrinogen IX to protoporphyrin IX.</text>
</comment>
<dbReference type="Proteomes" id="UP000282106">
    <property type="component" value="Unassembled WGS sequence"/>
</dbReference>
<protein>
    <recommendedName>
        <fullName evidence="4 14">Protoporphyrinogen IX oxidase</fullName>
        <shortName evidence="14">PPO</shortName>
        <ecNumber evidence="14 15">1.3.99.-</ecNumber>
    </recommendedName>
</protein>
<feature type="transmembrane region" description="Helical" evidence="14">
    <location>
        <begin position="6"/>
        <end position="27"/>
    </location>
</feature>
<comment type="similarity">
    <text evidence="3 14 15">Belongs to the HemJ family.</text>
</comment>
<feature type="transmembrane region" description="Helical" evidence="14">
    <location>
        <begin position="82"/>
        <end position="102"/>
    </location>
</feature>
<comment type="caution">
    <text evidence="16">The sequence shown here is derived from an EMBL/GenBank/DDBJ whole genome shotgun (WGS) entry which is preliminary data.</text>
</comment>
<evidence type="ECO:0000256" key="14">
    <source>
        <dbReference type="HAMAP-Rule" id="MF_02239"/>
    </source>
</evidence>
<dbReference type="PIRSF" id="PIRSF004638">
    <property type="entry name" value="UCP004638"/>
    <property type="match status" value="1"/>
</dbReference>
<feature type="binding site" description="axial binding residue" evidence="14">
    <location>
        <position position="88"/>
    </location>
    <ligand>
        <name>heme</name>
        <dbReference type="ChEBI" id="CHEBI:30413"/>
    </ligand>
    <ligandPart>
        <name>Fe</name>
        <dbReference type="ChEBI" id="CHEBI:18248"/>
    </ligandPart>
</feature>
<reference evidence="16 17" key="1">
    <citation type="submission" date="2018-10" db="EMBL/GenBank/DDBJ databases">
        <authorList>
            <person name="Chen W.-M."/>
        </authorList>
    </citation>
    <scope>NUCLEOTIDE SEQUENCE [LARGE SCALE GENOMIC DNA]</scope>
    <source>
        <strain evidence="16 17">THS-13</strain>
    </source>
</reference>
<comment type="subcellular location">
    <subcellularLocation>
        <location evidence="1 14">Cell membrane</location>
        <topology evidence="1 14">Multi-pass membrane protein</topology>
    </subcellularLocation>
</comment>
<dbReference type="PANTHER" id="PTHR40255:SF1">
    <property type="entry name" value="PROTOPORPHYRINOGEN IX OXIDASE"/>
    <property type="match status" value="1"/>
</dbReference>
<comment type="pathway">
    <text evidence="2 14 15">Porphyrin-containing compound metabolism; protoporphyrin-IX biosynthesis; protoporphyrin-IX from protoporphyrinogen-IX: step 1/1.</text>
</comment>
<dbReference type="InterPro" id="IPR005265">
    <property type="entry name" value="HemJ-like"/>
</dbReference>
<dbReference type="PANTHER" id="PTHR40255">
    <property type="entry name" value="UPF0093 MEMBRANE PROTEIN SLR1790"/>
    <property type="match status" value="1"/>
</dbReference>
<dbReference type="GO" id="GO:0005886">
    <property type="term" value="C:plasma membrane"/>
    <property type="evidence" value="ECO:0007669"/>
    <property type="project" value="UniProtKB-SubCell"/>
</dbReference>
<accession>A0A3N0VKY5</accession>
<evidence type="ECO:0000256" key="2">
    <source>
        <dbReference type="ARBA" id="ARBA00005073"/>
    </source>
</evidence>
<dbReference type="RefSeq" id="WP_123210226.1">
    <property type="nucleotide sequence ID" value="NZ_RJVO01000001.1"/>
</dbReference>
<dbReference type="AlphaFoldDB" id="A0A3N0VKY5"/>
<evidence type="ECO:0000256" key="15">
    <source>
        <dbReference type="PIRNR" id="PIRNR004638"/>
    </source>
</evidence>
<dbReference type="EMBL" id="RJVO01000001">
    <property type="protein sequence ID" value="ROH93371.1"/>
    <property type="molecule type" value="Genomic_DNA"/>
</dbReference>
<feature type="transmembrane region" description="Helical" evidence="14">
    <location>
        <begin position="48"/>
        <end position="70"/>
    </location>
</feature>
<keyword evidence="7 14" id="KW-0812">Transmembrane</keyword>
<evidence type="ECO:0000256" key="1">
    <source>
        <dbReference type="ARBA" id="ARBA00004651"/>
    </source>
</evidence>
<sequence length="144" mass="16523">MLWLKALHIVFVISWMAGLLYLPRLFVYHTEATDEVGHQRFCVMEKRLYTLSLIAMIGTWLFGIATLLSADAGYAKVTYWSMGWLHAKLALVLALSGYQGWLKGRLRDFANRKNTRSARYYRIANELPAVLMVVIVILVVVKPF</sequence>
<keyword evidence="6 14" id="KW-0349">Heme</keyword>